<dbReference type="InterPro" id="IPR014556">
    <property type="entry name" value="UCP029407"/>
</dbReference>
<dbReference type="RefSeq" id="WP_103882088.1">
    <property type="nucleotide sequence ID" value="NZ_FNVG01000028.1"/>
</dbReference>
<feature type="coiled-coil region" evidence="1">
    <location>
        <begin position="333"/>
        <end position="360"/>
    </location>
</feature>
<dbReference type="EMBL" id="FNVG01000028">
    <property type="protein sequence ID" value="SEG66236.1"/>
    <property type="molecule type" value="Genomic_DNA"/>
</dbReference>
<dbReference type="PIRSF" id="PIRSF029407">
    <property type="entry name" value="UCP029407"/>
    <property type="match status" value="1"/>
</dbReference>
<dbReference type="AlphaFoldDB" id="A0A1H6C1K9"/>
<reference evidence="3" key="1">
    <citation type="submission" date="2016-10" db="EMBL/GenBank/DDBJ databases">
        <authorList>
            <person name="Varghese N."/>
            <person name="Submissions S."/>
        </authorList>
    </citation>
    <scope>NUCLEOTIDE SEQUENCE [LARGE SCALE GENOMIC DNA]</scope>
    <source>
        <strain evidence="3">CGMCC 1.7062</strain>
    </source>
</reference>
<keyword evidence="1" id="KW-0175">Coiled coil</keyword>
<evidence type="ECO:0000313" key="3">
    <source>
        <dbReference type="Proteomes" id="UP000236721"/>
    </source>
</evidence>
<dbReference type="SUPFAM" id="SSF52540">
    <property type="entry name" value="P-loop containing nucleoside triphosphate hydrolases"/>
    <property type="match status" value="1"/>
</dbReference>
<dbReference type="InterPro" id="IPR027417">
    <property type="entry name" value="P-loop_NTPase"/>
</dbReference>
<dbReference type="Proteomes" id="UP000236721">
    <property type="component" value="Unassembled WGS sequence"/>
</dbReference>
<organism evidence="2 3">
    <name type="scientific">Vibrio hangzhouensis</name>
    <dbReference type="NCBI Taxonomy" id="462991"/>
    <lineage>
        <taxon>Bacteria</taxon>
        <taxon>Pseudomonadati</taxon>
        <taxon>Pseudomonadota</taxon>
        <taxon>Gammaproteobacteria</taxon>
        <taxon>Vibrionales</taxon>
        <taxon>Vibrionaceae</taxon>
        <taxon>Vibrio</taxon>
    </lineage>
</organism>
<dbReference type="OrthoDB" id="9179784at2"/>
<accession>A0A1H6C1K9</accession>
<name>A0A1H6C1K9_9VIBR</name>
<protein>
    <recommendedName>
        <fullName evidence="4">Sulfotransferase family protein</fullName>
    </recommendedName>
</protein>
<evidence type="ECO:0008006" key="4">
    <source>
        <dbReference type="Google" id="ProtNLM"/>
    </source>
</evidence>
<gene>
    <name evidence="2" type="ORF">SAMN04488244_12830</name>
</gene>
<keyword evidence="3" id="KW-1185">Reference proteome</keyword>
<sequence length="374" mass="43089">MKTVIVLGMHRSGTSSVARALSTMGIELGDNLLDAKQDNLKGFWEDNTLLEINESILKLNGKNWDSFGPINTPLPDKELLKATKYLCAQHEVHDTWGFKDPRSMRLISFWEAVSKRVNSELQYCLVIRNPLSVIDSLKKRNSFNERKSALLWYAYYMDALSSLKGQKLVVIDYDTLMMNPRDEMLRVSSALDKKERLNTDELNEYCQGFIDSSLRHSKYTLNDLDNSDSVSEKTKELYKFLLEISRDELIALPKDYNKNIDDWSFVNNNFPEVFELINELAKSSEELLTDYAYSSERLEIALKHVEHTLSERDSALNERDIELQRHQMALECIASYKSDVELLSSKCLALEKELEAIKSKENSSLIGKIKNFLK</sequence>
<dbReference type="Gene3D" id="3.40.50.300">
    <property type="entry name" value="P-loop containing nucleotide triphosphate hydrolases"/>
    <property type="match status" value="1"/>
</dbReference>
<evidence type="ECO:0000313" key="2">
    <source>
        <dbReference type="EMBL" id="SEG66236.1"/>
    </source>
</evidence>
<proteinExistence type="predicted"/>
<evidence type="ECO:0000256" key="1">
    <source>
        <dbReference type="SAM" id="Coils"/>
    </source>
</evidence>